<dbReference type="PROSITE" id="PS50190">
    <property type="entry name" value="SEC7"/>
    <property type="match status" value="1"/>
</dbReference>
<dbReference type="PANTHER" id="PTHR10663:SF405">
    <property type="entry name" value="ARF GUANINE NUCLEOTIDE EXCHANGE FACTOR SYT1"/>
    <property type="match status" value="1"/>
</dbReference>
<dbReference type="SUPFAM" id="SSF48425">
    <property type="entry name" value="Sec7 domain"/>
    <property type="match status" value="1"/>
</dbReference>
<dbReference type="AlphaFoldDB" id="A0AAV5S144"/>
<feature type="compositionally biased region" description="Polar residues" evidence="1">
    <location>
        <begin position="221"/>
        <end position="246"/>
    </location>
</feature>
<feature type="domain" description="PH" evidence="2">
    <location>
        <begin position="898"/>
        <end position="1040"/>
    </location>
</feature>
<evidence type="ECO:0000256" key="1">
    <source>
        <dbReference type="SAM" id="MobiDB-lite"/>
    </source>
</evidence>
<dbReference type="PANTHER" id="PTHR10663">
    <property type="entry name" value="GUANYL-NUCLEOTIDE EXCHANGE FACTOR"/>
    <property type="match status" value="1"/>
</dbReference>
<protein>
    <submittedName>
        <fullName evidence="4">Arf family guanine nucleotide exchange factor</fullName>
    </submittedName>
</protein>
<feature type="region of interest" description="Disordered" evidence="1">
    <location>
        <begin position="640"/>
        <end position="677"/>
    </location>
</feature>
<evidence type="ECO:0000259" key="3">
    <source>
        <dbReference type="PROSITE" id="PS50190"/>
    </source>
</evidence>
<reference evidence="4 5" key="1">
    <citation type="journal article" date="2023" name="Elife">
        <title>Identification of key yeast species and microbe-microbe interactions impacting larval growth of Drosophila in the wild.</title>
        <authorList>
            <person name="Mure A."/>
            <person name="Sugiura Y."/>
            <person name="Maeda R."/>
            <person name="Honda K."/>
            <person name="Sakurai N."/>
            <person name="Takahashi Y."/>
            <person name="Watada M."/>
            <person name="Katoh T."/>
            <person name="Gotoh A."/>
            <person name="Gotoh Y."/>
            <person name="Taniguchi I."/>
            <person name="Nakamura K."/>
            <person name="Hayashi T."/>
            <person name="Katayama T."/>
            <person name="Uemura T."/>
            <person name="Hattori Y."/>
        </authorList>
    </citation>
    <scope>NUCLEOTIDE SEQUENCE [LARGE SCALE GENOMIC DNA]</scope>
    <source>
        <strain evidence="4 5">KH-74</strain>
    </source>
</reference>
<feature type="compositionally biased region" description="Polar residues" evidence="1">
    <location>
        <begin position="1"/>
        <end position="20"/>
    </location>
</feature>
<evidence type="ECO:0000259" key="2">
    <source>
        <dbReference type="PROSITE" id="PS50003"/>
    </source>
</evidence>
<dbReference type="Gene3D" id="1.10.1000.11">
    <property type="entry name" value="Arf Nucleotide-binding Site Opener,domain 2"/>
    <property type="match status" value="1"/>
</dbReference>
<feature type="region of interest" description="Disordered" evidence="1">
    <location>
        <begin position="1"/>
        <end position="49"/>
    </location>
</feature>
<feature type="compositionally biased region" description="Low complexity" evidence="1">
    <location>
        <begin position="379"/>
        <end position="394"/>
    </location>
</feature>
<proteinExistence type="predicted"/>
<evidence type="ECO:0000313" key="4">
    <source>
        <dbReference type="EMBL" id="GMM57580.1"/>
    </source>
</evidence>
<gene>
    <name evidence="4" type="ORF">DAKH74_041960</name>
</gene>
<dbReference type="EMBL" id="BTGD01000013">
    <property type="protein sequence ID" value="GMM57580.1"/>
    <property type="molecule type" value="Genomic_DNA"/>
</dbReference>
<feature type="compositionally biased region" description="Low complexity" evidence="1">
    <location>
        <begin position="316"/>
        <end position="329"/>
    </location>
</feature>
<organism evidence="4 5">
    <name type="scientific">Maudiozyma humilis</name>
    <name type="common">Sour dough yeast</name>
    <name type="synonym">Kazachstania humilis</name>
    <dbReference type="NCBI Taxonomy" id="51915"/>
    <lineage>
        <taxon>Eukaryota</taxon>
        <taxon>Fungi</taxon>
        <taxon>Dikarya</taxon>
        <taxon>Ascomycota</taxon>
        <taxon>Saccharomycotina</taxon>
        <taxon>Saccharomycetes</taxon>
        <taxon>Saccharomycetales</taxon>
        <taxon>Saccharomycetaceae</taxon>
        <taxon>Maudiozyma</taxon>
    </lineage>
</organism>
<feature type="compositionally biased region" description="Polar residues" evidence="1">
    <location>
        <begin position="340"/>
        <end position="351"/>
    </location>
</feature>
<dbReference type="InterPro" id="IPR001849">
    <property type="entry name" value="PH_domain"/>
</dbReference>
<dbReference type="Pfam" id="PF01369">
    <property type="entry name" value="Sec7"/>
    <property type="match status" value="1"/>
</dbReference>
<dbReference type="Proteomes" id="UP001377567">
    <property type="component" value="Unassembled WGS sequence"/>
</dbReference>
<dbReference type="GO" id="GO:0005085">
    <property type="term" value="F:guanyl-nucleotide exchange factor activity"/>
    <property type="evidence" value="ECO:0007669"/>
    <property type="project" value="InterPro"/>
</dbReference>
<feature type="region of interest" description="Disordered" evidence="1">
    <location>
        <begin position="178"/>
        <end position="199"/>
    </location>
</feature>
<sequence>MSQSITSRIKSKLFQGNNSNNDEDRSATTQSDGTTDTPPVKVGSLPTIFNSPEMTSAELMPINEDKALADNSEDEAHDPTTHQVTSNDTPMAKEHTTGNTAPSRIQRLKNKVKDMNFIPRKSISPKPEQLPLDETMDNQNIVTNEEVRVQNEQKKDILSYNAGVTDPRPLLQAKTRAARNSFNGSPKRNSLEQFPVSGSSLRTQDEIYHTLSDTSTSSTSQVHNSRVGRNSSLNSHNKNESQHINSSPFRMYNIAALRHLRSSDDKIELPVYKPEVVGDTIVQPKPAAAINRRRSKTVDVYDALKRNNTPPRKEPSFSTSSNVSRSNSFKVVDSTGRLANPSSIPNTQNIPKASPGRIMSAGAPLARRSTDVSPPQPFTNYNSPSSGGNTNSTFSISRRSNSIVNALSSFVNLRTSSMSSNKQPQMHSYNSGATNIPVKLSDLPPPPEPSEDQTPETYLKKLSGYGKFISVILTEKPSEFKERCLELFLKEYFEFARDPLDVALRKLLIFLELPKEAQQIDRLLLSFAKIYFENQKSYYGDNCPWTKDSQVYFAIFSLLMLHTDYFNPNNKHKMTKQEFVSLVHEDTYSEGDKIPLAILGYYFDNIVGKESPKFDFSTYYSLLTPSTPSSTEFGFSEGVYSSGKNSKTSLGEDEESNVSTTMYDGPSGKSPGLDGQNLENLDSSTSLDANNLLIYSPKAIIEQNKLLNSRRSSYNSTSAISEGEYNHPHMIISETLPPSSLKGRPSSNSISSYFPSGNLSSTVLPSNSSFNSSSQATLPGNPFLSSYSSGNTGANLIRDDIDIYAHIFNDDLFEMSMAVQVSKYVPIDFNDYTVAQKQNSDNKYHKYYDIVREFKGAYLKIPKNHVGKLNLPRITIKNETESPPNQLLRSKQKYFYLKIIRMGEIEELSANNHWKPKIILLTTCGILVYEANKSGHHHTLIPNGSIFSDSSELFTTEVNRDETSGESYYTVNFRSGFDILFSEGLFAEKLCDEGTESVENIPDINEHVFTIHGQHGKFLWRSKDQLDMMNWIDAINLIGCFCETEMDYNCVNDTIVCEGSESIGHRYYQLHIQNQKIIEKFNLIDKELVLFKQSIPICYRTRNDMIQELKNITVNVNILIRKYRRNDTYCFIIQSLGLADNIAPADDSEGAIHTSRLSMENDFSFNEDSLCACVTEDDNTTHNGMDESLSRSSSNCI</sequence>
<dbReference type="InterPro" id="IPR035999">
    <property type="entry name" value="Sec7_dom_sf"/>
</dbReference>
<name>A0AAV5S144_MAUHU</name>
<feature type="compositionally biased region" description="Basic and acidic residues" evidence="1">
    <location>
        <begin position="304"/>
        <end position="315"/>
    </location>
</feature>
<dbReference type="SMART" id="SM00233">
    <property type="entry name" value="PH"/>
    <property type="match status" value="1"/>
</dbReference>
<feature type="compositionally biased region" description="Polar residues" evidence="1">
    <location>
        <begin position="27"/>
        <end position="37"/>
    </location>
</feature>
<feature type="domain" description="SEC7" evidence="3">
    <location>
        <begin position="491"/>
        <end position="609"/>
    </location>
</feature>
<comment type="caution">
    <text evidence="4">The sequence shown here is derived from an EMBL/GenBank/DDBJ whole genome shotgun (WGS) entry which is preliminary data.</text>
</comment>
<feature type="region of interest" description="Disordered" evidence="1">
    <location>
        <begin position="367"/>
        <end position="394"/>
    </location>
</feature>
<feature type="region of interest" description="Disordered" evidence="1">
    <location>
        <begin position="71"/>
        <end position="103"/>
    </location>
</feature>
<dbReference type="PROSITE" id="PS50003">
    <property type="entry name" value="PH_DOMAIN"/>
    <property type="match status" value="1"/>
</dbReference>
<feature type="region of interest" description="Disordered" evidence="1">
    <location>
        <begin position="417"/>
        <end position="455"/>
    </location>
</feature>
<dbReference type="InterPro" id="IPR023394">
    <property type="entry name" value="Sec7_C_sf"/>
</dbReference>
<dbReference type="GO" id="GO:0032012">
    <property type="term" value="P:regulation of ARF protein signal transduction"/>
    <property type="evidence" value="ECO:0007669"/>
    <property type="project" value="InterPro"/>
</dbReference>
<dbReference type="InterPro" id="IPR000904">
    <property type="entry name" value="Sec7_dom"/>
</dbReference>
<keyword evidence="5" id="KW-1185">Reference proteome</keyword>
<evidence type="ECO:0000313" key="5">
    <source>
        <dbReference type="Proteomes" id="UP001377567"/>
    </source>
</evidence>
<feature type="region of interest" description="Disordered" evidence="1">
    <location>
        <begin position="304"/>
        <end position="355"/>
    </location>
</feature>
<feature type="compositionally biased region" description="Polar residues" evidence="1">
    <location>
        <begin position="417"/>
        <end position="434"/>
    </location>
</feature>
<accession>A0AAV5S144</accession>
<dbReference type="SMART" id="SM00222">
    <property type="entry name" value="Sec7"/>
    <property type="match status" value="1"/>
</dbReference>
<feature type="region of interest" description="Disordered" evidence="1">
    <location>
        <begin position="212"/>
        <end position="246"/>
    </location>
</feature>